<organism evidence="2 3">
    <name type="scientific">Chlorobium phaeobacteroides (strain DSM 266 / SMG 266 / 2430)</name>
    <dbReference type="NCBI Taxonomy" id="290317"/>
    <lineage>
        <taxon>Bacteria</taxon>
        <taxon>Pseudomonadati</taxon>
        <taxon>Chlorobiota</taxon>
        <taxon>Chlorobiia</taxon>
        <taxon>Chlorobiales</taxon>
        <taxon>Chlorobiaceae</taxon>
        <taxon>Chlorobium/Pelodictyon group</taxon>
        <taxon>Chlorobium</taxon>
    </lineage>
</organism>
<keyword evidence="3" id="KW-1185">Reference proteome</keyword>
<protein>
    <submittedName>
        <fullName evidence="2">Sulfur compound chelating protein SoxZ</fullName>
    </submittedName>
</protein>
<dbReference type="NCBIfam" id="TIGR04490">
    <property type="entry name" value="SoxZ_true"/>
    <property type="match status" value="1"/>
</dbReference>
<name>A1BCG3_CHLPD</name>
<dbReference type="InterPro" id="IPR014756">
    <property type="entry name" value="Ig_E-set"/>
</dbReference>
<dbReference type="RefSeq" id="WP_011743942.1">
    <property type="nucleotide sequence ID" value="NC_008639.1"/>
</dbReference>
<dbReference type="SUPFAM" id="SSF81296">
    <property type="entry name" value="E set domains"/>
    <property type="match status" value="1"/>
</dbReference>
<reference evidence="2 3" key="1">
    <citation type="submission" date="2006-12" db="EMBL/GenBank/DDBJ databases">
        <title>Complete sequence of Chlorobium phaeobacteroides DSM 266.</title>
        <authorList>
            <consortium name="US DOE Joint Genome Institute"/>
            <person name="Copeland A."/>
            <person name="Lucas S."/>
            <person name="Lapidus A."/>
            <person name="Barry K."/>
            <person name="Detter J.C."/>
            <person name="Glavina del Rio T."/>
            <person name="Hammon N."/>
            <person name="Israni S."/>
            <person name="Pitluck S."/>
            <person name="Goltsman E."/>
            <person name="Schmutz J."/>
            <person name="Larimer F."/>
            <person name="Land M."/>
            <person name="Hauser L."/>
            <person name="Mikhailova N."/>
            <person name="Li T."/>
            <person name="Overmann J."/>
            <person name="Bryant D.A."/>
            <person name="Richardson P."/>
        </authorList>
    </citation>
    <scope>NUCLEOTIDE SEQUENCE [LARGE SCALE GENOMIC DNA]</scope>
    <source>
        <strain evidence="2 3">DSM 266</strain>
    </source>
</reference>
<evidence type="ECO:0000313" key="3">
    <source>
        <dbReference type="Proteomes" id="UP000008701"/>
    </source>
</evidence>
<dbReference type="STRING" id="290317.Cpha266_0030"/>
<dbReference type="KEGG" id="cph:Cpha266_0030"/>
<gene>
    <name evidence="2" type="ordered locus">Cpha266_0030</name>
</gene>
<dbReference type="HOGENOM" id="CLU_172621_1_0_10"/>
<evidence type="ECO:0000259" key="1">
    <source>
        <dbReference type="Pfam" id="PF08770"/>
    </source>
</evidence>
<accession>A1BCG3</accession>
<proteinExistence type="predicted"/>
<dbReference type="InterPro" id="IPR030995">
    <property type="entry name" value="SoxZ"/>
</dbReference>
<dbReference type="OrthoDB" id="9795530at2"/>
<feature type="domain" description="Sulphur oxidation protein SoxZ" evidence="1">
    <location>
        <begin position="5"/>
        <end position="94"/>
    </location>
</feature>
<dbReference type="Pfam" id="PF08770">
    <property type="entry name" value="SoxZ"/>
    <property type="match status" value="1"/>
</dbReference>
<dbReference type="EMBL" id="CP000492">
    <property type="protein sequence ID" value="ABL64100.1"/>
    <property type="molecule type" value="Genomic_DNA"/>
</dbReference>
<dbReference type="InterPro" id="IPR014880">
    <property type="entry name" value="SoxZ_dom"/>
</dbReference>
<dbReference type="AlphaFoldDB" id="A1BCG3"/>
<dbReference type="Gene3D" id="2.60.40.10">
    <property type="entry name" value="Immunoglobulins"/>
    <property type="match status" value="1"/>
</dbReference>
<sequence length="98" mass="10929">MRVLARELNGIVLLKIIIEHPSESGTRKDEQGNVIPAHFIREGRIALNGAPLFDLDLGPSVSRDPFFQLKFAGKKGDQIKLEFTDSKFQEFSADCVVT</sequence>
<dbReference type="InterPro" id="IPR013783">
    <property type="entry name" value="Ig-like_fold"/>
</dbReference>
<dbReference type="Proteomes" id="UP000008701">
    <property type="component" value="Chromosome"/>
</dbReference>
<evidence type="ECO:0000313" key="2">
    <source>
        <dbReference type="EMBL" id="ABL64100.1"/>
    </source>
</evidence>